<proteinExistence type="predicted"/>
<name>A0AAV7X2R4_PLEWA</name>
<accession>A0AAV7X2R4</accession>
<gene>
    <name evidence="2" type="ORF">NDU88_006864</name>
</gene>
<evidence type="ECO:0000313" key="3">
    <source>
        <dbReference type="Proteomes" id="UP001066276"/>
    </source>
</evidence>
<sequence>MARCLLQPNRYRHDLVTCLKVRLSAPPRVTRAPRHSRASRACALASSAPPRLSRPTAISMGSCAPSGTPAPGHFYSPARGSGLGLELSLSWGACPYLLQFLAWVGGDPGGLRPLRPRWATTSGPGPGQQSPLRPGEAGPATAGVAAFSFTPASRGTAPEGSGGVEPLLLPLLALRHI</sequence>
<protein>
    <submittedName>
        <fullName evidence="2">Uncharacterized protein</fullName>
    </submittedName>
</protein>
<keyword evidence="3" id="KW-1185">Reference proteome</keyword>
<dbReference type="Proteomes" id="UP001066276">
    <property type="component" value="Chromosome 1_1"/>
</dbReference>
<comment type="caution">
    <text evidence="2">The sequence shown here is derived from an EMBL/GenBank/DDBJ whole genome shotgun (WGS) entry which is preliminary data.</text>
</comment>
<dbReference type="EMBL" id="JANPWB010000001">
    <property type="protein sequence ID" value="KAJ1219295.1"/>
    <property type="molecule type" value="Genomic_DNA"/>
</dbReference>
<dbReference type="AlphaFoldDB" id="A0AAV7X2R4"/>
<feature type="compositionally biased region" description="Polar residues" evidence="1">
    <location>
        <begin position="119"/>
        <end position="131"/>
    </location>
</feature>
<evidence type="ECO:0000313" key="2">
    <source>
        <dbReference type="EMBL" id="KAJ1219295.1"/>
    </source>
</evidence>
<feature type="region of interest" description="Disordered" evidence="1">
    <location>
        <begin position="114"/>
        <end position="140"/>
    </location>
</feature>
<organism evidence="2 3">
    <name type="scientific">Pleurodeles waltl</name>
    <name type="common">Iberian ribbed newt</name>
    <dbReference type="NCBI Taxonomy" id="8319"/>
    <lineage>
        <taxon>Eukaryota</taxon>
        <taxon>Metazoa</taxon>
        <taxon>Chordata</taxon>
        <taxon>Craniata</taxon>
        <taxon>Vertebrata</taxon>
        <taxon>Euteleostomi</taxon>
        <taxon>Amphibia</taxon>
        <taxon>Batrachia</taxon>
        <taxon>Caudata</taxon>
        <taxon>Salamandroidea</taxon>
        <taxon>Salamandridae</taxon>
        <taxon>Pleurodelinae</taxon>
        <taxon>Pleurodeles</taxon>
    </lineage>
</organism>
<reference evidence="2" key="1">
    <citation type="journal article" date="2022" name="bioRxiv">
        <title>Sequencing and chromosome-scale assembly of the giantPleurodeles waltlgenome.</title>
        <authorList>
            <person name="Brown T."/>
            <person name="Elewa A."/>
            <person name="Iarovenko S."/>
            <person name="Subramanian E."/>
            <person name="Araus A.J."/>
            <person name="Petzold A."/>
            <person name="Susuki M."/>
            <person name="Suzuki K.-i.T."/>
            <person name="Hayashi T."/>
            <person name="Toyoda A."/>
            <person name="Oliveira C."/>
            <person name="Osipova E."/>
            <person name="Leigh N.D."/>
            <person name="Simon A."/>
            <person name="Yun M.H."/>
        </authorList>
    </citation>
    <scope>NUCLEOTIDE SEQUENCE</scope>
    <source>
        <strain evidence="2">20211129_DDA</strain>
        <tissue evidence="2">Liver</tissue>
    </source>
</reference>
<evidence type="ECO:0000256" key="1">
    <source>
        <dbReference type="SAM" id="MobiDB-lite"/>
    </source>
</evidence>